<proteinExistence type="predicted"/>
<dbReference type="GO" id="GO:0016831">
    <property type="term" value="F:carboxy-lyase activity"/>
    <property type="evidence" value="ECO:0007669"/>
    <property type="project" value="InterPro"/>
</dbReference>
<dbReference type="Pfam" id="PF04909">
    <property type="entry name" value="Amidohydro_2"/>
    <property type="match status" value="1"/>
</dbReference>
<dbReference type="InterPro" id="IPR032465">
    <property type="entry name" value="ACMSD"/>
</dbReference>
<evidence type="ECO:0000256" key="1">
    <source>
        <dbReference type="ARBA" id="ARBA00023239"/>
    </source>
</evidence>
<dbReference type="PANTHER" id="PTHR21240:SF28">
    <property type="entry name" value="ISO-OROTATE DECARBOXYLASE (EUROFUNG)"/>
    <property type="match status" value="1"/>
</dbReference>
<feature type="domain" description="Amidohydrolase-related" evidence="2">
    <location>
        <begin position="15"/>
        <end position="254"/>
    </location>
</feature>
<dbReference type="Gene3D" id="3.20.20.140">
    <property type="entry name" value="Metal-dependent hydrolases"/>
    <property type="match status" value="1"/>
</dbReference>
<dbReference type="OrthoDB" id="149172at2"/>
<sequence>MITSADILQSRSWAPPQEEAELARMVNDMAADWAGRFPRRFIGSFVLPLGDPAMMLRELERALSLGLRVANLPSNYRGDYLGHERYEELWAALHQHGLAAFIHPDGIRDPWFQDYAMWNSIGQSIEEVKVMSSLIYQGVMERHPGLKIAMAHGGGYMPHYMGRLDRNATFRPDTMRNLSKLPSAYLRDFYYDSCVYDARTLEILVERVGADRIVLGGDYPFADIAPLDLLRQASRLTDEQRGMIAGGTAMRLLELDPAAYSSQ</sequence>
<accession>A0A3P4B156</accession>
<dbReference type="GO" id="GO:0016787">
    <property type="term" value="F:hydrolase activity"/>
    <property type="evidence" value="ECO:0007669"/>
    <property type="project" value="UniProtKB-KW"/>
</dbReference>
<evidence type="ECO:0000259" key="2">
    <source>
        <dbReference type="Pfam" id="PF04909"/>
    </source>
</evidence>
<gene>
    <name evidence="3" type="ORF">PIGHUM_00934</name>
</gene>
<dbReference type="PANTHER" id="PTHR21240">
    <property type="entry name" value="2-AMINO-3-CARBOXYLMUCONATE-6-SEMIALDEHYDE DECARBOXYLASE"/>
    <property type="match status" value="1"/>
</dbReference>
<dbReference type="InterPro" id="IPR006680">
    <property type="entry name" value="Amidohydro-rel"/>
</dbReference>
<evidence type="ECO:0000313" key="3">
    <source>
        <dbReference type="EMBL" id="VCU68875.1"/>
    </source>
</evidence>
<reference evidence="3 4" key="1">
    <citation type="submission" date="2018-10" db="EMBL/GenBank/DDBJ databases">
        <authorList>
            <person name="Criscuolo A."/>
        </authorList>
    </citation>
    <scope>NUCLEOTIDE SEQUENCE [LARGE SCALE GENOMIC DNA]</scope>
    <source>
        <strain evidence="3">DnA1</strain>
    </source>
</reference>
<dbReference type="RefSeq" id="WP_160142164.1">
    <property type="nucleotide sequence ID" value="NZ_UWPJ01000008.1"/>
</dbReference>
<evidence type="ECO:0000313" key="4">
    <source>
        <dbReference type="Proteomes" id="UP000277294"/>
    </source>
</evidence>
<dbReference type="GO" id="GO:0019748">
    <property type="term" value="P:secondary metabolic process"/>
    <property type="evidence" value="ECO:0007669"/>
    <property type="project" value="TreeGrafter"/>
</dbReference>
<dbReference type="GO" id="GO:0005737">
    <property type="term" value="C:cytoplasm"/>
    <property type="evidence" value="ECO:0007669"/>
    <property type="project" value="TreeGrafter"/>
</dbReference>
<protein>
    <submittedName>
        <fullName evidence="3">Amidohydrolase</fullName>
    </submittedName>
</protein>
<dbReference type="Proteomes" id="UP000277294">
    <property type="component" value="Unassembled WGS sequence"/>
</dbReference>
<dbReference type="InterPro" id="IPR032466">
    <property type="entry name" value="Metal_Hydrolase"/>
</dbReference>
<keyword evidence="4" id="KW-1185">Reference proteome</keyword>
<organism evidence="3 4">
    <name type="scientific">Pigmentiphaga humi</name>
    <dbReference type="NCBI Taxonomy" id="2478468"/>
    <lineage>
        <taxon>Bacteria</taxon>
        <taxon>Pseudomonadati</taxon>
        <taxon>Pseudomonadota</taxon>
        <taxon>Betaproteobacteria</taxon>
        <taxon>Burkholderiales</taxon>
        <taxon>Alcaligenaceae</taxon>
        <taxon>Pigmentiphaga</taxon>
    </lineage>
</organism>
<name>A0A3P4B156_9BURK</name>
<dbReference type="AlphaFoldDB" id="A0A3P4B156"/>
<keyword evidence="1" id="KW-0456">Lyase</keyword>
<dbReference type="SUPFAM" id="SSF51556">
    <property type="entry name" value="Metallo-dependent hydrolases"/>
    <property type="match status" value="1"/>
</dbReference>
<keyword evidence="3" id="KW-0378">Hydrolase</keyword>
<dbReference type="EMBL" id="UWPJ01000008">
    <property type="protein sequence ID" value="VCU68875.1"/>
    <property type="molecule type" value="Genomic_DNA"/>
</dbReference>